<comment type="subcellular location">
    <subcellularLocation>
        <location evidence="3">Endoplasmic reticulum membrane</location>
        <topology evidence="3">Peripheral membrane protein</topology>
    </subcellularLocation>
    <subcellularLocation>
        <location evidence="2">Microsome membrane</location>
        <topology evidence="2">Peripheral membrane protein</topology>
    </subcellularLocation>
</comment>
<dbReference type="InterPro" id="IPR002401">
    <property type="entry name" value="Cyt_P450_E_grp-I"/>
</dbReference>
<evidence type="ECO:0000256" key="6">
    <source>
        <dbReference type="ARBA" id="ARBA00022617"/>
    </source>
</evidence>
<keyword evidence="9" id="KW-0492">Microsome</keyword>
<evidence type="ECO:0000256" key="3">
    <source>
        <dbReference type="ARBA" id="ARBA00004406"/>
    </source>
</evidence>
<dbReference type="PANTHER" id="PTHR24292">
    <property type="entry name" value="CYTOCHROME P450"/>
    <property type="match status" value="1"/>
</dbReference>
<keyword evidence="11" id="KW-0408">Iron</keyword>
<proteinExistence type="inferred from homology"/>
<evidence type="ECO:0000256" key="15">
    <source>
        <dbReference type="SAM" id="MobiDB-lite"/>
    </source>
</evidence>
<keyword evidence="6" id="KW-0349">Heme</keyword>
<dbReference type="PRINTS" id="PR00385">
    <property type="entry name" value="P450"/>
</dbReference>
<evidence type="ECO:0000256" key="4">
    <source>
        <dbReference type="ARBA" id="ARBA00010617"/>
    </source>
</evidence>
<evidence type="ECO:0000256" key="10">
    <source>
        <dbReference type="ARBA" id="ARBA00023002"/>
    </source>
</evidence>
<evidence type="ECO:0000256" key="2">
    <source>
        <dbReference type="ARBA" id="ARBA00004174"/>
    </source>
</evidence>
<evidence type="ECO:0000313" key="16">
    <source>
        <dbReference type="EMBL" id="CAB3256859.1"/>
    </source>
</evidence>
<reference evidence="16 17" key="1">
    <citation type="submission" date="2020-04" db="EMBL/GenBank/DDBJ databases">
        <authorList>
            <person name="Wallbank WR R."/>
            <person name="Pardo Diaz C."/>
            <person name="Kozak K."/>
            <person name="Martin S."/>
            <person name="Jiggins C."/>
            <person name="Moest M."/>
            <person name="Warren A I."/>
            <person name="Byers J.R.P. K."/>
            <person name="Montejo-Kovacevich G."/>
            <person name="Yen C E."/>
        </authorList>
    </citation>
    <scope>NUCLEOTIDE SEQUENCE [LARGE SCALE GENOMIC DNA]</scope>
</reference>
<keyword evidence="13" id="KW-0472">Membrane</keyword>
<evidence type="ECO:0000256" key="12">
    <source>
        <dbReference type="ARBA" id="ARBA00023033"/>
    </source>
</evidence>
<dbReference type="PRINTS" id="PR00463">
    <property type="entry name" value="EP450I"/>
</dbReference>
<dbReference type="InterPro" id="IPR050476">
    <property type="entry name" value="Insect_CytP450_Detox"/>
</dbReference>
<evidence type="ECO:0000256" key="9">
    <source>
        <dbReference type="ARBA" id="ARBA00022848"/>
    </source>
</evidence>
<feature type="region of interest" description="Disordered" evidence="15">
    <location>
        <begin position="180"/>
        <end position="200"/>
    </location>
</feature>
<dbReference type="InterPro" id="IPR001128">
    <property type="entry name" value="Cyt_P450"/>
</dbReference>
<dbReference type="PANTHER" id="PTHR24292:SF54">
    <property type="entry name" value="CYP9F3-RELATED"/>
    <property type="match status" value="1"/>
</dbReference>
<protein>
    <recommendedName>
        <fullName evidence="5">unspecific monooxygenase</fullName>
        <ecNumber evidence="5">1.14.14.1</ecNumber>
    </recommendedName>
</protein>
<gene>
    <name evidence="16" type="ORF">APLA_LOCUS15593</name>
</gene>
<comment type="caution">
    <text evidence="16">The sequence shown here is derived from an EMBL/GenBank/DDBJ whole genome shotgun (WGS) entry which is preliminary data.</text>
</comment>
<evidence type="ECO:0000256" key="7">
    <source>
        <dbReference type="ARBA" id="ARBA00022723"/>
    </source>
</evidence>
<dbReference type="EC" id="1.14.14.1" evidence="5"/>
<evidence type="ECO:0000256" key="13">
    <source>
        <dbReference type="ARBA" id="ARBA00023136"/>
    </source>
</evidence>
<dbReference type="GO" id="GO:0016712">
    <property type="term" value="F:oxidoreductase activity, acting on paired donors, with incorporation or reduction of molecular oxygen, reduced flavin or flavoprotein as one donor, and incorporation of one atom of oxygen"/>
    <property type="evidence" value="ECO:0007669"/>
    <property type="project" value="UniProtKB-EC"/>
</dbReference>
<keyword evidence="17" id="KW-1185">Reference proteome</keyword>
<dbReference type="OrthoDB" id="2789670at2759"/>
<dbReference type="InterPro" id="IPR036396">
    <property type="entry name" value="Cyt_P450_sf"/>
</dbReference>
<keyword evidence="10" id="KW-0560">Oxidoreductase</keyword>
<dbReference type="SUPFAM" id="SSF48264">
    <property type="entry name" value="Cytochrome P450"/>
    <property type="match status" value="1"/>
</dbReference>
<dbReference type="GO" id="GO:0020037">
    <property type="term" value="F:heme binding"/>
    <property type="evidence" value="ECO:0007669"/>
    <property type="project" value="InterPro"/>
</dbReference>
<comment type="similarity">
    <text evidence="4">Belongs to the cytochrome P450 family.</text>
</comment>
<feature type="compositionally biased region" description="Basic and acidic residues" evidence="15">
    <location>
        <begin position="185"/>
        <end position="200"/>
    </location>
</feature>
<keyword evidence="7" id="KW-0479">Metal-binding</keyword>
<dbReference type="GO" id="GO:0005789">
    <property type="term" value="C:endoplasmic reticulum membrane"/>
    <property type="evidence" value="ECO:0007669"/>
    <property type="project" value="UniProtKB-SubCell"/>
</dbReference>
<evidence type="ECO:0000256" key="1">
    <source>
        <dbReference type="ARBA" id="ARBA00001971"/>
    </source>
</evidence>
<sequence>MVAGLITILKKYRLELAEGMKSKVVLRITTRVGQPYGGIRLKFIKREGNDFVDLVLKLWQKKEISGDSLENMISEEKKKVTLEINEGILASQCFALFGAAYETSATTLGFTLYELAKNPEAQEKVLQEVDSYLHRHNNVLKYESVAEMPYLEACVDEALRLYPVLSKNLHWNEIRENANGSRSDYNTKEVPSRAGRGHEE</sequence>
<organism evidence="16 17">
    <name type="scientific">Arctia plantaginis</name>
    <name type="common">Wood tiger moth</name>
    <name type="synonym">Phalaena plantaginis</name>
    <dbReference type="NCBI Taxonomy" id="874455"/>
    <lineage>
        <taxon>Eukaryota</taxon>
        <taxon>Metazoa</taxon>
        <taxon>Ecdysozoa</taxon>
        <taxon>Arthropoda</taxon>
        <taxon>Hexapoda</taxon>
        <taxon>Insecta</taxon>
        <taxon>Pterygota</taxon>
        <taxon>Neoptera</taxon>
        <taxon>Endopterygota</taxon>
        <taxon>Lepidoptera</taxon>
        <taxon>Glossata</taxon>
        <taxon>Ditrysia</taxon>
        <taxon>Noctuoidea</taxon>
        <taxon>Erebidae</taxon>
        <taxon>Arctiinae</taxon>
        <taxon>Arctia</taxon>
    </lineage>
</organism>
<keyword evidence="8" id="KW-0256">Endoplasmic reticulum</keyword>
<comment type="catalytic activity">
    <reaction evidence="14">
        <text>an organic molecule + reduced [NADPH--hemoprotein reductase] + O2 = an alcohol + oxidized [NADPH--hemoprotein reductase] + H2O + H(+)</text>
        <dbReference type="Rhea" id="RHEA:17149"/>
        <dbReference type="Rhea" id="RHEA-COMP:11964"/>
        <dbReference type="Rhea" id="RHEA-COMP:11965"/>
        <dbReference type="ChEBI" id="CHEBI:15377"/>
        <dbReference type="ChEBI" id="CHEBI:15378"/>
        <dbReference type="ChEBI" id="CHEBI:15379"/>
        <dbReference type="ChEBI" id="CHEBI:30879"/>
        <dbReference type="ChEBI" id="CHEBI:57618"/>
        <dbReference type="ChEBI" id="CHEBI:58210"/>
        <dbReference type="ChEBI" id="CHEBI:142491"/>
        <dbReference type="EC" id="1.14.14.1"/>
    </reaction>
</comment>
<evidence type="ECO:0000256" key="14">
    <source>
        <dbReference type="ARBA" id="ARBA00047827"/>
    </source>
</evidence>
<dbReference type="Proteomes" id="UP000494106">
    <property type="component" value="Unassembled WGS sequence"/>
</dbReference>
<dbReference type="Pfam" id="PF00067">
    <property type="entry name" value="p450"/>
    <property type="match status" value="1"/>
</dbReference>
<evidence type="ECO:0000256" key="8">
    <source>
        <dbReference type="ARBA" id="ARBA00022824"/>
    </source>
</evidence>
<accession>A0A8S1B558</accession>
<comment type="cofactor">
    <cofactor evidence="1">
        <name>heme</name>
        <dbReference type="ChEBI" id="CHEBI:30413"/>
    </cofactor>
</comment>
<dbReference type="EMBL" id="CADEBC010000587">
    <property type="protein sequence ID" value="CAB3256859.1"/>
    <property type="molecule type" value="Genomic_DNA"/>
</dbReference>
<dbReference type="GO" id="GO:0005506">
    <property type="term" value="F:iron ion binding"/>
    <property type="evidence" value="ECO:0007669"/>
    <property type="project" value="InterPro"/>
</dbReference>
<name>A0A8S1B558_ARCPL</name>
<dbReference type="AlphaFoldDB" id="A0A8S1B558"/>
<evidence type="ECO:0000313" key="17">
    <source>
        <dbReference type="Proteomes" id="UP000494106"/>
    </source>
</evidence>
<evidence type="ECO:0000256" key="11">
    <source>
        <dbReference type="ARBA" id="ARBA00023004"/>
    </source>
</evidence>
<evidence type="ECO:0000256" key="5">
    <source>
        <dbReference type="ARBA" id="ARBA00012109"/>
    </source>
</evidence>
<keyword evidence="12" id="KW-0503">Monooxygenase</keyword>
<dbReference type="Gene3D" id="1.10.630.10">
    <property type="entry name" value="Cytochrome P450"/>
    <property type="match status" value="1"/>
</dbReference>